<comment type="caution">
    <text evidence="1">The sequence shown here is derived from an EMBL/GenBank/DDBJ whole genome shotgun (WGS) entry which is preliminary data.</text>
</comment>
<organism evidence="1 2">
    <name type="scientific">Nocardioides zeae</name>
    <dbReference type="NCBI Taxonomy" id="1457234"/>
    <lineage>
        <taxon>Bacteria</taxon>
        <taxon>Bacillati</taxon>
        <taxon>Actinomycetota</taxon>
        <taxon>Actinomycetes</taxon>
        <taxon>Propionibacteriales</taxon>
        <taxon>Nocardioidaceae</taxon>
        <taxon>Nocardioides</taxon>
    </lineage>
</organism>
<accession>A0ACC6IED2</accession>
<keyword evidence="2" id="KW-1185">Reference proteome</keyword>
<dbReference type="Proteomes" id="UP001261666">
    <property type="component" value="Unassembled WGS sequence"/>
</dbReference>
<evidence type="ECO:0000313" key="1">
    <source>
        <dbReference type="EMBL" id="MDR6208978.1"/>
    </source>
</evidence>
<dbReference type="EMBL" id="JAVIZJ010000002">
    <property type="protein sequence ID" value="MDR6208978.1"/>
    <property type="molecule type" value="Genomic_DNA"/>
</dbReference>
<gene>
    <name evidence="1" type="ORF">QE364_000670</name>
</gene>
<protein>
    <submittedName>
        <fullName evidence="1">2Fe-2S ferredoxin</fullName>
    </submittedName>
</protein>
<sequence>MSTANFIEADGTAHAVDVPDGENLKQAAIDNLVPGIIGDCGGFAECGTCHGYVDEAYVDRLPAPSEDERLMLEGILAPVEANSRLTCQIPMTPQLDGIVVRLPEVQH</sequence>
<reference evidence="1" key="1">
    <citation type="submission" date="2023-08" db="EMBL/GenBank/DDBJ databases">
        <title>Functional and genomic diversity of the sorghum phyllosphere microbiome.</title>
        <authorList>
            <person name="Shade A."/>
        </authorList>
    </citation>
    <scope>NUCLEOTIDE SEQUENCE</scope>
    <source>
        <strain evidence="1">SORGH_AS_0885</strain>
    </source>
</reference>
<name>A0ACC6IED2_9ACTN</name>
<evidence type="ECO:0000313" key="2">
    <source>
        <dbReference type="Proteomes" id="UP001261666"/>
    </source>
</evidence>
<proteinExistence type="predicted"/>